<dbReference type="Gene3D" id="1.10.1520.10">
    <property type="entry name" value="Ribonuclease III domain"/>
    <property type="match status" value="1"/>
</dbReference>
<comment type="cofactor">
    <cofactor evidence="9">
        <name>Mg(2+)</name>
        <dbReference type="ChEBI" id="CHEBI:18420"/>
    </cofactor>
</comment>
<dbReference type="SMART" id="SM00535">
    <property type="entry name" value="RIBOc"/>
    <property type="match status" value="1"/>
</dbReference>
<dbReference type="GO" id="GO:0010468">
    <property type="term" value="P:regulation of gene expression"/>
    <property type="evidence" value="ECO:0007669"/>
    <property type="project" value="TreeGrafter"/>
</dbReference>
<dbReference type="GO" id="GO:0005737">
    <property type="term" value="C:cytoplasm"/>
    <property type="evidence" value="ECO:0007669"/>
    <property type="project" value="UniProtKB-SubCell"/>
</dbReference>
<name>A0A840UVB5_9BACT</name>
<keyword evidence="9" id="KW-0963">Cytoplasm</keyword>
<dbReference type="PROSITE" id="PS50137">
    <property type="entry name" value="DS_RBD"/>
    <property type="match status" value="1"/>
</dbReference>
<evidence type="ECO:0000256" key="5">
    <source>
        <dbReference type="ARBA" id="ARBA00022722"/>
    </source>
</evidence>
<dbReference type="EC" id="3.1.26.3" evidence="9"/>
<evidence type="ECO:0000256" key="9">
    <source>
        <dbReference type="HAMAP-Rule" id="MF_00104"/>
    </source>
</evidence>
<keyword evidence="9" id="KW-0699">rRNA-binding</keyword>
<dbReference type="PANTHER" id="PTHR11207">
    <property type="entry name" value="RIBONUCLEASE III"/>
    <property type="match status" value="1"/>
</dbReference>
<keyword evidence="8 9" id="KW-0694">RNA-binding</keyword>
<dbReference type="GO" id="GO:0003725">
    <property type="term" value="F:double-stranded RNA binding"/>
    <property type="evidence" value="ECO:0007669"/>
    <property type="project" value="TreeGrafter"/>
</dbReference>
<dbReference type="Gene3D" id="3.30.160.20">
    <property type="match status" value="1"/>
</dbReference>
<dbReference type="HAMAP" id="MF_00104">
    <property type="entry name" value="RNase_III"/>
    <property type="match status" value="1"/>
</dbReference>
<evidence type="ECO:0000256" key="6">
    <source>
        <dbReference type="ARBA" id="ARBA00022759"/>
    </source>
</evidence>
<comment type="subunit">
    <text evidence="9">Homodimer.</text>
</comment>
<keyword evidence="9" id="KW-0460">Magnesium</keyword>
<evidence type="ECO:0000256" key="1">
    <source>
        <dbReference type="ARBA" id="ARBA00000109"/>
    </source>
</evidence>
<comment type="caution">
    <text evidence="12">The sequence shown here is derived from an EMBL/GenBank/DDBJ whole genome shotgun (WGS) entry which is preliminary data.</text>
</comment>
<dbReference type="FunFam" id="1.10.1520.10:FF:000001">
    <property type="entry name" value="Ribonuclease 3"/>
    <property type="match status" value="1"/>
</dbReference>
<dbReference type="SUPFAM" id="SSF54768">
    <property type="entry name" value="dsRNA-binding domain-like"/>
    <property type="match status" value="1"/>
</dbReference>
<reference evidence="12 13" key="1">
    <citation type="submission" date="2020-08" db="EMBL/GenBank/DDBJ databases">
        <title>Genomic Encyclopedia of Type Strains, Phase IV (KMG-IV): sequencing the most valuable type-strain genomes for metagenomic binning, comparative biology and taxonomic classification.</title>
        <authorList>
            <person name="Goeker M."/>
        </authorList>
    </citation>
    <scope>NUCLEOTIDE SEQUENCE [LARGE SCALE GENOMIC DNA]</scope>
    <source>
        <strain evidence="12 13">YC6886</strain>
    </source>
</reference>
<dbReference type="InterPro" id="IPR014720">
    <property type="entry name" value="dsRBD_dom"/>
</dbReference>
<dbReference type="InterPro" id="IPR036389">
    <property type="entry name" value="RNase_III_sf"/>
</dbReference>
<dbReference type="SMART" id="SM00358">
    <property type="entry name" value="DSRM"/>
    <property type="match status" value="1"/>
</dbReference>
<evidence type="ECO:0000256" key="7">
    <source>
        <dbReference type="ARBA" id="ARBA00022801"/>
    </source>
</evidence>
<feature type="binding site" evidence="9">
    <location>
        <position position="43"/>
    </location>
    <ligand>
        <name>Mg(2+)</name>
        <dbReference type="ChEBI" id="CHEBI:18420"/>
    </ligand>
</feature>
<dbReference type="PROSITE" id="PS50142">
    <property type="entry name" value="RNASE_3_2"/>
    <property type="match status" value="1"/>
</dbReference>
<dbReference type="GO" id="GO:0046872">
    <property type="term" value="F:metal ion binding"/>
    <property type="evidence" value="ECO:0007669"/>
    <property type="project" value="UniProtKB-KW"/>
</dbReference>
<dbReference type="GO" id="GO:0004525">
    <property type="term" value="F:ribonuclease III activity"/>
    <property type="evidence" value="ECO:0007669"/>
    <property type="project" value="UniProtKB-UniRule"/>
</dbReference>
<dbReference type="RefSeq" id="WP_184015196.1">
    <property type="nucleotide sequence ID" value="NZ_JACHFD010000001.1"/>
</dbReference>
<comment type="catalytic activity">
    <reaction evidence="1 9">
        <text>Endonucleolytic cleavage to 5'-phosphomonoester.</text>
        <dbReference type="EC" id="3.1.26.3"/>
    </reaction>
</comment>
<comment type="subcellular location">
    <subcellularLocation>
        <location evidence="9">Cytoplasm</location>
    </subcellularLocation>
</comment>
<dbReference type="InterPro" id="IPR000999">
    <property type="entry name" value="RNase_III_dom"/>
</dbReference>
<keyword evidence="5 9" id="KW-0540">Nuclease</keyword>
<gene>
    <name evidence="9" type="primary">rnc</name>
    <name evidence="12" type="ORF">HNR46_000358</name>
</gene>
<comment type="similarity">
    <text evidence="2">Belongs to the ribonuclease III family.</text>
</comment>
<feature type="binding site" evidence="9">
    <location>
        <position position="119"/>
    </location>
    <ligand>
        <name>Mg(2+)</name>
        <dbReference type="ChEBI" id="CHEBI:18420"/>
    </ligand>
</feature>
<feature type="binding site" evidence="9">
    <location>
        <position position="116"/>
    </location>
    <ligand>
        <name>Mg(2+)</name>
        <dbReference type="ChEBI" id="CHEBI:18420"/>
    </ligand>
</feature>
<keyword evidence="6 9" id="KW-0255">Endonuclease</keyword>
<comment type="function">
    <text evidence="9">Digests double-stranded RNA. Involved in the processing of primary rRNA transcript to yield the immediate precursors to the large and small rRNAs (23S and 16S). Processes some mRNAs, and tRNAs when they are encoded in the rRNA operon. Processes pre-crRNA and tracrRNA of type II CRISPR loci if present in the organism.</text>
</comment>
<dbReference type="SUPFAM" id="SSF69065">
    <property type="entry name" value="RNase III domain-like"/>
    <property type="match status" value="1"/>
</dbReference>
<dbReference type="GO" id="GO:0006364">
    <property type="term" value="P:rRNA processing"/>
    <property type="evidence" value="ECO:0007669"/>
    <property type="project" value="UniProtKB-UniRule"/>
</dbReference>
<dbReference type="CDD" id="cd10845">
    <property type="entry name" value="DSRM_RNAse_III_family"/>
    <property type="match status" value="1"/>
</dbReference>
<dbReference type="PROSITE" id="PS00517">
    <property type="entry name" value="RNASE_3_1"/>
    <property type="match status" value="1"/>
</dbReference>
<feature type="domain" description="RNase III" evidence="11">
    <location>
        <begin position="2"/>
        <end position="130"/>
    </location>
</feature>
<dbReference type="GO" id="GO:0008033">
    <property type="term" value="P:tRNA processing"/>
    <property type="evidence" value="ECO:0007669"/>
    <property type="project" value="UniProtKB-KW"/>
</dbReference>
<evidence type="ECO:0000313" key="13">
    <source>
        <dbReference type="Proteomes" id="UP000557717"/>
    </source>
</evidence>
<evidence type="ECO:0000259" key="11">
    <source>
        <dbReference type="PROSITE" id="PS50142"/>
    </source>
</evidence>
<evidence type="ECO:0000313" key="12">
    <source>
        <dbReference type="EMBL" id="MBB5350137.1"/>
    </source>
</evidence>
<evidence type="ECO:0000256" key="4">
    <source>
        <dbReference type="ARBA" id="ARBA00022664"/>
    </source>
</evidence>
<keyword evidence="9" id="KW-0819">tRNA processing</keyword>
<accession>A0A840UVB5</accession>
<keyword evidence="4 9" id="KW-0507">mRNA processing</keyword>
<dbReference type="InterPro" id="IPR011907">
    <property type="entry name" value="RNase_III"/>
</dbReference>
<keyword evidence="7 9" id="KW-0378">Hydrolase</keyword>
<evidence type="ECO:0000259" key="10">
    <source>
        <dbReference type="PROSITE" id="PS50137"/>
    </source>
</evidence>
<sequence>MEQNLESRLGYKFRNSFLLAEAMTHPSLAYESRRPHFDNQRLEFLGDAVLQLILTEDLFRMFPDFPEGILTKLRSRLVSRRALARFALTIDLGSFVLLGKGEEATGGRRRTSTLADAFEALIGAVYMDGGFTAARDLVLRLFQKEIESLAGSPEEKNPKGELQECLQALRPEAPEYEILGETGPDHRKVFQARVTWCGKELAQGRGKSKKEAEARAAAEALRNRLWEKKEA</sequence>
<dbReference type="CDD" id="cd00593">
    <property type="entry name" value="RIBOc"/>
    <property type="match status" value="1"/>
</dbReference>
<evidence type="ECO:0000256" key="8">
    <source>
        <dbReference type="ARBA" id="ARBA00022884"/>
    </source>
</evidence>
<feature type="domain" description="DRBM" evidence="10">
    <location>
        <begin position="157"/>
        <end position="226"/>
    </location>
</feature>
<organism evidence="12 13">
    <name type="scientific">Haloferula luteola</name>
    <dbReference type="NCBI Taxonomy" id="595692"/>
    <lineage>
        <taxon>Bacteria</taxon>
        <taxon>Pseudomonadati</taxon>
        <taxon>Verrucomicrobiota</taxon>
        <taxon>Verrucomicrobiia</taxon>
        <taxon>Verrucomicrobiales</taxon>
        <taxon>Verrucomicrobiaceae</taxon>
        <taxon>Haloferula</taxon>
    </lineage>
</organism>
<keyword evidence="13" id="KW-1185">Reference proteome</keyword>
<dbReference type="Pfam" id="PF00035">
    <property type="entry name" value="dsrm"/>
    <property type="match status" value="1"/>
</dbReference>
<dbReference type="GO" id="GO:0019843">
    <property type="term" value="F:rRNA binding"/>
    <property type="evidence" value="ECO:0007669"/>
    <property type="project" value="UniProtKB-KW"/>
</dbReference>
<dbReference type="Proteomes" id="UP000557717">
    <property type="component" value="Unassembled WGS sequence"/>
</dbReference>
<dbReference type="GO" id="GO:0006397">
    <property type="term" value="P:mRNA processing"/>
    <property type="evidence" value="ECO:0007669"/>
    <property type="project" value="UniProtKB-UniRule"/>
</dbReference>
<feature type="active site" evidence="9">
    <location>
        <position position="47"/>
    </location>
</feature>
<proteinExistence type="inferred from homology"/>
<keyword evidence="3 9" id="KW-0698">rRNA processing</keyword>
<protein>
    <recommendedName>
        <fullName evidence="9">Ribonuclease 3</fullName>
        <ecNumber evidence="9">3.1.26.3</ecNumber>
    </recommendedName>
    <alternativeName>
        <fullName evidence="9">Ribonuclease III</fullName>
        <shortName evidence="9">RNase III</shortName>
    </alternativeName>
</protein>
<keyword evidence="9" id="KW-0479">Metal-binding</keyword>
<feature type="active site" evidence="9">
    <location>
        <position position="119"/>
    </location>
</feature>
<evidence type="ECO:0000256" key="2">
    <source>
        <dbReference type="ARBA" id="ARBA00010183"/>
    </source>
</evidence>
<dbReference type="NCBIfam" id="TIGR02191">
    <property type="entry name" value="RNaseIII"/>
    <property type="match status" value="1"/>
</dbReference>
<dbReference type="AlphaFoldDB" id="A0A840UVB5"/>
<dbReference type="PANTHER" id="PTHR11207:SF0">
    <property type="entry name" value="RIBONUCLEASE 3"/>
    <property type="match status" value="1"/>
</dbReference>
<evidence type="ECO:0000256" key="3">
    <source>
        <dbReference type="ARBA" id="ARBA00022552"/>
    </source>
</evidence>
<dbReference type="EMBL" id="JACHFD010000001">
    <property type="protein sequence ID" value="MBB5350137.1"/>
    <property type="molecule type" value="Genomic_DNA"/>
</dbReference>
<dbReference type="Pfam" id="PF14622">
    <property type="entry name" value="Ribonucleas_3_3"/>
    <property type="match status" value="1"/>
</dbReference>